<feature type="domain" description="Secretion system C-terminal sorting" evidence="1">
    <location>
        <begin position="457"/>
        <end position="521"/>
    </location>
</feature>
<dbReference type="AlphaFoldDB" id="A0A1G1T5A6"/>
<proteinExistence type="predicted"/>
<dbReference type="InterPro" id="IPR026444">
    <property type="entry name" value="Secre_tail"/>
</dbReference>
<evidence type="ECO:0000313" key="2">
    <source>
        <dbReference type="EMBL" id="OGX86060.1"/>
    </source>
</evidence>
<dbReference type="Proteomes" id="UP000177791">
    <property type="component" value="Unassembled WGS sequence"/>
</dbReference>
<gene>
    <name evidence="2" type="ORF">BEN48_13505</name>
</gene>
<sequence length="527" mass="54286">MQVDGTTVSNPYSLPFGDNTGLVLKVPALSLPQSPAPNQVARFAVTYRWIIPSGWRYTDATGNNVIRTSDGTTAVDVTDGYQAALGTGVQGGNQIRVLPAPSTGGTISVQAIDNTCSGRTNPGATVNSISRVFSTTVNRPTPALTIVSNRTPQGGPLTLFCGESLSDQQVRYLTGPVPAGGGFSSPLFAVSGVVRSFCCLNSNNPGLTLNGVGTGSIGLTATYTRNGASTTVTAAPVAVTVRSDLAPPVFTALPNLCQGETKTLRVAPVPGAQSYQWTLPSSFLTPTTVAPTAPGSYRYITQGPEITVTASSAPYSSGSVLVDVVAGGSGCGSSSATGSVIVGLGDRVLAVTPSPGSVFYYDQVCANQPIQFTATIDQQQATDVSYSWEVDGVAVATSGSTINAYTPGPGQSISVSVTASSACGSLIATRTLYAASSIDGQPCEAGAYRTTPAPEAVYPNPADDKLYVQQGGGEVTLYNLQGQPVSHRSAKPGLIHLNTKHLPTGLYILHYPNATGQTVRQQVRIEH</sequence>
<accession>A0A1G1T5A6</accession>
<keyword evidence="3" id="KW-1185">Reference proteome</keyword>
<evidence type="ECO:0000313" key="3">
    <source>
        <dbReference type="Proteomes" id="UP000177791"/>
    </source>
</evidence>
<protein>
    <recommendedName>
        <fullName evidence="1">Secretion system C-terminal sorting domain-containing protein</fullName>
    </recommendedName>
</protein>
<dbReference type="Pfam" id="PF18962">
    <property type="entry name" value="Por_Secre_tail"/>
    <property type="match status" value="1"/>
</dbReference>
<name>A0A1G1T5A6_9BACT</name>
<dbReference type="NCBIfam" id="TIGR04183">
    <property type="entry name" value="Por_Secre_tail"/>
    <property type="match status" value="1"/>
</dbReference>
<organism evidence="2 3">
    <name type="scientific">Hymenobacter glacialis</name>
    <dbReference type="NCBI Taxonomy" id="1908236"/>
    <lineage>
        <taxon>Bacteria</taxon>
        <taxon>Pseudomonadati</taxon>
        <taxon>Bacteroidota</taxon>
        <taxon>Cytophagia</taxon>
        <taxon>Cytophagales</taxon>
        <taxon>Hymenobacteraceae</taxon>
        <taxon>Hymenobacter</taxon>
    </lineage>
</organism>
<reference evidence="2 3" key="1">
    <citation type="submission" date="2016-08" db="EMBL/GenBank/DDBJ databases">
        <title>Hymenobacter coccineus sp. nov., Hymenobacter lapidarius sp. nov. and Hymenobacter glacialis sp. nov., isolated from Antarctic soil.</title>
        <authorList>
            <person name="Sedlacek I."/>
            <person name="Kralova S."/>
            <person name="Kyrova K."/>
            <person name="Maslanova I."/>
            <person name="Stankova E."/>
            <person name="Vrbovska V."/>
            <person name="Nemec M."/>
            <person name="Bartak M."/>
            <person name="Svec P."/>
            <person name="Busse H.-J."/>
            <person name="Pantucek R."/>
        </authorList>
    </citation>
    <scope>NUCLEOTIDE SEQUENCE [LARGE SCALE GENOMIC DNA]</scope>
    <source>
        <strain evidence="2 3">CCM 8648</strain>
    </source>
</reference>
<comment type="caution">
    <text evidence="2">The sequence shown here is derived from an EMBL/GenBank/DDBJ whole genome shotgun (WGS) entry which is preliminary data.</text>
</comment>
<dbReference type="EMBL" id="MDZC01000052">
    <property type="protein sequence ID" value="OGX86060.1"/>
    <property type="molecule type" value="Genomic_DNA"/>
</dbReference>
<evidence type="ECO:0000259" key="1">
    <source>
        <dbReference type="Pfam" id="PF18962"/>
    </source>
</evidence>